<gene>
    <name evidence="2" type="ORF">LACBIDRAFT_334098</name>
</gene>
<dbReference type="KEGG" id="lbc:LACBIDRAFT_334098"/>
<feature type="region of interest" description="Disordered" evidence="1">
    <location>
        <begin position="38"/>
        <end position="69"/>
    </location>
</feature>
<protein>
    <submittedName>
        <fullName evidence="2">Predicted protein</fullName>
    </submittedName>
</protein>
<dbReference type="EMBL" id="DS547149">
    <property type="protein sequence ID" value="EDR00491.1"/>
    <property type="molecule type" value="Genomic_DNA"/>
</dbReference>
<feature type="compositionally biased region" description="Polar residues" evidence="1">
    <location>
        <begin position="146"/>
        <end position="160"/>
    </location>
</feature>
<dbReference type="Proteomes" id="UP000001194">
    <property type="component" value="Unassembled WGS sequence"/>
</dbReference>
<keyword evidence="3" id="KW-1185">Reference proteome</keyword>
<reference evidence="2 3" key="1">
    <citation type="journal article" date="2008" name="Nature">
        <title>The genome of Laccaria bicolor provides insights into mycorrhizal symbiosis.</title>
        <authorList>
            <person name="Martin F."/>
            <person name="Aerts A."/>
            <person name="Ahren D."/>
            <person name="Brun A."/>
            <person name="Danchin E.G.J."/>
            <person name="Duchaussoy F."/>
            <person name="Gibon J."/>
            <person name="Kohler A."/>
            <person name="Lindquist E."/>
            <person name="Pereda V."/>
            <person name="Salamov A."/>
            <person name="Shapiro H.J."/>
            <person name="Wuyts J."/>
            <person name="Blaudez D."/>
            <person name="Buee M."/>
            <person name="Brokstein P."/>
            <person name="Canbaeck B."/>
            <person name="Cohen D."/>
            <person name="Courty P.E."/>
            <person name="Coutinho P.M."/>
            <person name="Delaruelle C."/>
            <person name="Detter J.C."/>
            <person name="Deveau A."/>
            <person name="DiFazio S."/>
            <person name="Duplessis S."/>
            <person name="Fraissinet-Tachet L."/>
            <person name="Lucic E."/>
            <person name="Frey-Klett P."/>
            <person name="Fourrey C."/>
            <person name="Feussner I."/>
            <person name="Gay G."/>
            <person name="Grimwood J."/>
            <person name="Hoegger P.J."/>
            <person name="Jain P."/>
            <person name="Kilaru S."/>
            <person name="Labbe J."/>
            <person name="Lin Y.C."/>
            <person name="Legue V."/>
            <person name="Le Tacon F."/>
            <person name="Marmeisse R."/>
            <person name="Melayah D."/>
            <person name="Montanini B."/>
            <person name="Muratet M."/>
            <person name="Nehls U."/>
            <person name="Niculita-Hirzel H."/>
            <person name="Oudot-Le Secq M.P."/>
            <person name="Peter M."/>
            <person name="Quesneville H."/>
            <person name="Rajashekar B."/>
            <person name="Reich M."/>
            <person name="Rouhier N."/>
            <person name="Schmutz J."/>
            <person name="Yin T."/>
            <person name="Chalot M."/>
            <person name="Henrissat B."/>
            <person name="Kuees U."/>
            <person name="Lucas S."/>
            <person name="Van de Peer Y."/>
            <person name="Podila G.K."/>
            <person name="Polle A."/>
            <person name="Pukkila P.J."/>
            <person name="Richardson P.M."/>
            <person name="Rouze P."/>
            <person name="Sanders I.R."/>
            <person name="Stajich J.E."/>
            <person name="Tunlid A."/>
            <person name="Tuskan G."/>
            <person name="Grigoriev I.V."/>
        </authorList>
    </citation>
    <scope>NUCLEOTIDE SEQUENCE [LARGE SCALE GENOMIC DNA]</scope>
    <source>
        <strain evidence="3">S238N-H82 / ATCC MYA-4686</strain>
    </source>
</reference>
<feature type="region of interest" description="Disordered" evidence="1">
    <location>
        <begin position="83"/>
        <end position="160"/>
    </location>
</feature>
<sequence length="317" mass="34975">MRTKFEEFRLCEGDWKVHAFATVRYPDWLEDVRAQPSIVKRKAPEDEGIAKKKKKTKQDVNAPPPTDTNVIDLAIEEPWNPDPKMLARTSSPVCTPSQPHLSSVSAKSSAPTRVGTVQCRSLNVHHHPPKHAPSPTQLAPSPPQGSVPNPRNNTVPQHDSNTSLVLPQVQINKEPTSTLCSDHLSRRSPQPDDEQALPVPPVLDKIANIARAGDGADEGDLFAQLIIPPPLVQVPHTTDPTTTKPKRGKAMEPSKAITSQNLFAIDYLQEHPDTTKAKFKKVFDALDDTTKQKYDALAKQKKSEEVLAKKLARSDPK</sequence>
<dbReference type="HOGENOM" id="CLU_783176_0_0_1"/>
<feature type="compositionally biased region" description="Polar residues" evidence="1">
    <location>
        <begin position="88"/>
        <end position="111"/>
    </location>
</feature>
<evidence type="ECO:0000313" key="2">
    <source>
        <dbReference type="EMBL" id="EDR00491.1"/>
    </source>
</evidence>
<feature type="region of interest" description="Disordered" evidence="1">
    <location>
        <begin position="232"/>
        <end position="253"/>
    </location>
</feature>
<dbReference type="InParanoid" id="B0DY30"/>
<feature type="region of interest" description="Disordered" evidence="1">
    <location>
        <begin position="177"/>
        <end position="198"/>
    </location>
</feature>
<name>B0DY30_LACBS</name>
<evidence type="ECO:0000313" key="3">
    <source>
        <dbReference type="Proteomes" id="UP000001194"/>
    </source>
</evidence>
<dbReference type="RefSeq" id="XP_001888883.1">
    <property type="nucleotide sequence ID" value="XM_001888848.1"/>
</dbReference>
<dbReference type="AlphaFoldDB" id="B0DY30"/>
<evidence type="ECO:0000256" key="1">
    <source>
        <dbReference type="SAM" id="MobiDB-lite"/>
    </source>
</evidence>
<dbReference type="GeneID" id="6084526"/>
<accession>B0DY30</accession>
<proteinExistence type="predicted"/>
<organism evidence="3">
    <name type="scientific">Laccaria bicolor (strain S238N-H82 / ATCC MYA-4686)</name>
    <name type="common">Bicoloured deceiver</name>
    <name type="synonym">Laccaria laccata var. bicolor</name>
    <dbReference type="NCBI Taxonomy" id="486041"/>
    <lineage>
        <taxon>Eukaryota</taxon>
        <taxon>Fungi</taxon>
        <taxon>Dikarya</taxon>
        <taxon>Basidiomycota</taxon>
        <taxon>Agaricomycotina</taxon>
        <taxon>Agaricomycetes</taxon>
        <taxon>Agaricomycetidae</taxon>
        <taxon>Agaricales</taxon>
        <taxon>Agaricineae</taxon>
        <taxon>Hydnangiaceae</taxon>
        <taxon>Laccaria</taxon>
    </lineage>
</organism>
<dbReference type="OrthoDB" id="3235325at2759"/>